<dbReference type="AlphaFoldDB" id="A0AA36CQ60"/>
<sequence>MKSRVAPTNPMASGYIVDLARCLRSTVTRALETKILSGANVMERSAADTFESRKLRKTMQSTCEAPEMRGSTHQVTIGEAKQQTVPPILRGASEGAIQNKAYVVYGAGKAFLRRDEPCSRHDIGNGQERRQGLTQGVRFIEGNGGGDDKVPREETRRMAALVLDAKVGSFYKTNSFIVSIAALNNWSNPNEVFWNLSTVKRAPLFQRFSFGGDDGHRLHVHCEWFRLQRRRGFNFRAVRDYEQ</sequence>
<organism evidence="1 2">
    <name type="scientific">Mesorhabditis spiculigera</name>
    <dbReference type="NCBI Taxonomy" id="96644"/>
    <lineage>
        <taxon>Eukaryota</taxon>
        <taxon>Metazoa</taxon>
        <taxon>Ecdysozoa</taxon>
        <taxon>Nematoda</taxon>
        <taxon>Chromadorea</taxon>
        <taxon>Rhabditida</taxon>
        <taxon>Rhabditina</taxon>
        <taxon>Rhabditomorpha</taxon>
        <taxon>Rhabditoidea</taxon>
        <taxon>Rhabditidae</taxon>
        <taxon>Mesorhabditinae</taxon>
        <taxon>Mesorhabditis</taxon>
    </lineage>
</organism>
<name>A0AA36CQ60_9BILA</name>
<evidence type="ECO:0000313" key="1">
    <source>
        <dbReference type="EMBL" id="CAJ0572048.1"/>
    </source>
</evidence>
<feature type="non-terminal residue" evidence="1">
    <location>
        <position position="243"/>
    </location>
</feature>
<dbReference type="EMBL" id="CATQJA010002589">
    <property type="protein sequence ID" value="CAJ0572048.1"/>
    <property type="molecule type" value="Genomic_DNA"/>
</dbReference>
<keyword evidence="2" id="KW-1185">Reference proteome</keyword>
<proteinExistence type="predicted"/>
<gene>
    <name evidence="1" type="ORF">MSPICULIGERA_LOCUS10442</name>
</gene>
<accession>A0AA36CQ60</accession>
<evidence type="ECO:0000313" key="2">
    <source>
        <dbReference type="Proteomes" id="UP001177023"/>
    </source>
</evidence>
<reference evidence="1" key="1">
    <citation type="submission" date="2023-06" db="EMBL/GenBank/DDBJ databases">
        <authorList>
            <person name="Delattre M."/>
        </authorList>
    </citation>
    <scope>NUCLEOTIDE SEQUENCE</scope>
    <source>
        <strain evidence="1">AF72</strain>
    </source>
</reference>
<protein>
    <submittedName>
        <fullName evidence="1">Uncharacterized protein</fullName>
    </submittedName>
</protein>
<comment type="caution">
    <text evidence="1">The sequence shown here is derived from an EMBL/GenBank/DDBJ whole genome shotgun (WGS) entry which is preliminary data.</text>
</comment>
<dbReference type="Proteomes" id="UP001177023">
    <property type="component" value="Unassembled WGS sequence"/>
</dbReference>